<gene>
    <name evidence="1" type="ORF">ACFYWW_31925</name>
</gene>
<evidence type="ECO:0000313" key="2">
    <source>
        <dbReference type="Proteomes" id="UP001601976"/>
    </source>
</evidence>
<dbReference type="Proteomes" id="UP001601976">
    <property type="component" value="Unassembled WGS sequence"/>
</dbReference>
<dbReference type="RefSeq" id="WP_387898817.1">
    <property type="nucleotide sequence ID" value="NZ_JBIAPK010000013.1"/>
</dbReference>
<accession>A0ABW6RNZ3</accession>
<name>A0ABW6RNZ3_9ACTN</name>
<comment type="caution">
    <text evidence="1">The sequence shown here is derived from an EMBL/GenBank/DDBJ whole genome shotgun (WGS) entry which is preliminary data.</text>
</comment>
<reference evidence="1 2" key="1">
    <citation type="submission" date="2024-10" db="EMBL/GenBank/DDBJ databases">
        <title>The Natural Products Discovery Center: Release of the First 8490 Sequenced Strains for Exploring Actinobacteria Biosynthetic Diversity.</title>
        <authorList>
            <person name="Kalkreuter E."/>
            <person name="Kautsar S.A."/>
            <person name="Yang D."/>
            <person name="Bader C.D."/>
            <person name="Teijaro C.N."/>
            <person name="Fluegel L."/>
            <person name="Davis C.M."/>
            <person name="Simpson J.R."/>
            <person name="Lauterbach L."/>
            <person name="Steele A.D."/>
            <person name="Gui C."/>
            <person name="Meng S."/>
            <person name="Li G."/>
            <person name="Viehrig K."/>
            <person name="Ye F."/>
            <person name="Su P."/>
            <person name="Kiefer A.F."/>
            <person name="Nichols A."/>
            <person name="Cepeda A.J."/>
            <person name="Yan W."/>
            <person name="Fan B."/>
            <person name="Jiang Y."/>
            <person name="Adhikari A."/>
            <person name="Zheng C.-J."/>
            <person name="Schuster L."/>
            <person name="Cowan T.M."/>
            <person name="Smanski M.J."/>
            <person name="Chevrette M.G."/>
            <person name="De Carvalho L.P.S."/>
            <person name="Shen B."/>
        </authorList>
    </citation>
    <scope>NUCLEOTIDE SEQUENCE [LARGE SCALE GENOMIC DNA]</scope>
    <source>
        <strain evidence="1 2">NPDC003029</strain>
    </source>
</reference>
<keyword evidence="2" id="KW-1185">Reference proteome</keyword>
<organism evidence="1 2">
    <name type="scientific">Streptomyces flavidovirens</name>
    <dbReference type="NCBI Taxonomy" id="67298"/>
    <lineage>
        <taxon>Bacteria</taxon>
        <taxon>Bacillati</taxon>
        <taxon>Actinomycetota</taxon>
        <taxon>Actinomycetes</taxon>
        <taxon>Kitasatosporales</taxon>
        <taxon>Streptomycetaceae</taxon>
        <taxon>Streptomyces</taxon>
    </lineage>
</organism>
<sequence length="94" mass="10371">MTLSEDHRELLRLINEAGKPVAMSDFFHGIHPPDVDRDLPEDHPVREAWREKQINLYGTALELEAGGLVTVVHPADGERPDLVEPTAAGRAALV</sequence>
<protein>
    <submittedName>
        <fullName evidence="1">Uncharacterized protein</fullName>
    </submittedName>
</protein>
<dbReference type="EMBL" id="JBIAPK010000013">
    <property type="protein sequence ID" value="MFF3343253.1"/>
    <property type="molecule type" value="Genomic_DNA"/>
</dbReference>
<evidence type="ECO:0000313" key="1">
    <source>
        <dbReference type="EMBL" id="MFF3343253.1"/>
    </source>
</evidence>
<proteinExistence type="predicted"/>